<reference evidence="5" key="1">
    <citation type="submission" date="2020-03" db="EMBL/GenBank/DDBJ databases">
        <title>Intra-Species Differences in Population Size shape Life History and Genome Evolution.</title>
        <authorList>
            <person name="Willemsen D."/>
            <person name="Cui R."/>
            <person name="Valenzano D.R."/>
        </authorList>
    </citation>
    <scope>NUCLEOTIDE SEQUENCE</scope>
    <source>
        <strain evidence="5">GRZ</strain>
        <tissue evidence="5">Whole</tissue>
    </source>
</reference>
<dbReference type="GO" id="GO:0005524">
    <property type="term" value="F:ATP binding"/>
    <property type="evidence" value="ECO:0007669"/>
    <property type="project" value="UniProtKB-KW"/>
</dbReference>
<dbReference type="GO" id="GO:0007169">
    <property type="term" value="P:cell surface receptor protein tyrosine kinase signaling pathway"/>
    <property type="evidence" value="ECO:0007669"/>
    <property type="project" value="TreeGrafter"/>
</dbReference>
<dbReference type="PANTHER" id="PTHR24416">
    <property type="entry name" value="TYROSINE-PROTEIN KINASE RECEPTOR"/>
    <property type="match status" value="1"/>
</dbReference>
<comment type="caution">
    <text evidence="5">The sequence shown here is derived from an EMBL/GenBank/DDBJ whole genome shotgun (WGS) entry which is preliminary data.</text>
</comment>
<accession>A0A9D2XZN9</accession>
<dbReference type="Gene3D" id="1.10.510.10">
    <property type="entry name" value="Transferase(Phosphotransferase) domain 1"/>
    <property type="match status" value="1"/>
</dbReference>
<dbReference type="InterPro" id="IPR001245">
    <property type="entry name" value="Ser-Thr/Tyr_kinase_cat_dom"/>
</dbReference>
<dbReference type="EMBL" id="JAAVVJ010000012">
    <property type="protein sequence ID" value="KAF7211296.1"/>
    <property type="molecule type" value="Genomic_DNA"/>
</dbReference>
<feature type="region of interest" description="Disordered" evidence="3">
    <location>
        <begin position="93"/>
        <end position="112"/>
    </location>
</feature>
<dbReference type="OrthoDB" id="4062651at2759"/>
<dbReference type="GO" id="GO:0043235">
    <property type="term" value="C:receptor complex"/>
    <property type="evidence" value="ECO:0007669"/>
    <property type="project" value="TreeGrafter"/>
</dbReference>
<keyword evidence="2" id="KW-0067">ATP-binding</keyword>
<evidence type="ECO:0000256" key="2">
    <source>
        <dbReference type="ARBA" id="ARBA00022840"/>
    </source>
</evidence>
<name>A0A9D2XZN9_NOTFU</name>
<keyword evidence="1" id="KW-0547">Nucleotide-binding</keyword>
<gene>
    <name evidence="5" type="ORF">G4P62_017454</name>
</gene>
<feature type="compositionally biased region" description="Basic residues" evidence="3">
    <location>
        <begin position="10"/>
        <end position="71"/>
    </location>
</feature>
<dbReference type="SUPFAM" id="SSF56112">
    <property type="entry name" value="Protein kinase-like (PK-like)"/>
    <property type="match status" value="1"/>
</dbReference>
<dbReference type="GO" id="GO:0005886">
    <property type="term" value="C:plasma membrane"/>
    <property type="evidence" value="ECO:0007669"/>
    <property type="project" value="TreeGrafter"/>
</dbReference>
<dbReference type="InterPro" id="IPR000719">
    <property type="entry name" value="Prot_kinase_dom"/>
</dbReference>
<evidence type="ECO:0000313" key="5">
    <source>
        <dbReference type="EMBL" id="KAF7211296.1"/>
    </source>
</evidence>
<evidence type="ECO:0000313" key="6">
    <source>
        <dbReference type="Proteomes" id="UP000822369"/>
    </source>
</evidence>
<dbReference type="GO" id="GO:0004714">
    <property type="term" value="F:transmembrane receptor protein tyrosine kinase activity"/>
    <property type="evidence" value="ECO:0007669"/>
    <property type="project" value="TreeGrafter"/>
</dbReference>
<protein>
    <submittedName>
        <fullName evidence="5">Transcript variant X2</fullName>
    </submittedName>
</protein>
<dbReference type="Pfam" id="PF07714">
    <property type="entry name" value="PK_Tyr_Ser-Thr"/>
    <property type="match status" value="1"/>
</dbReference>
<feature type="region of interest" description="Disordered" evidence="3">
    <location>
        <begin position="1"/>
        <end position="84"/>
    </location>
</feature>
<dbReference type="PROSITE" id="PS50011">
    <property type="entry name" value="PROTEIN_KINASE_DOM"/>
    <property type="match status" value="1"/>
</dbReference>
<evidence type="ECO:0000256" key="3">
    <source>
        <dbReference type="SAM" id="MobiDB-lite"/>
    </source>
</evidence>
<sequence>MCCRNQERSRARHRHHSSKHRQTHTQRHTQAHHNTHHNTHPLHQPKTHHHTHHRNTRPQPRTRTHNNKHHLHGIDAPPGINPLEHEEVPMTVQNRRPTQAAVPLTSTERPPGGFSQVTALPASFSMKPNDTASLYRGRMDSRDVVLRMLKETADSRETQNFLDFASFLSALGPHPFIPAVLGVVSVQRPLTLVVEELKNRDLLGFLWRCRQENSVHDMTEKRIFIMAGQVATALEYLHSKGYVHGKVAARSILVGSDLTAKLWGLGSAFRRARSSSGGAVEDMELRKWQAPEVLVGRPVSPSSDVWSFGILLYEMVTLGDPPFADIMATDLVQYLQRGNTLKRPPTCSTSLYAVIRSSCHWNPQRRAPLAELIRVLRAGEESANGRTVLRVPEPHNLERYTREAGIGQAFSYAVL</sequence>
<feature type="domain" description="Protein kinase" evidence="4">
    <location>
        <begin position="103"/>
        <end position="389"/>
    </location>
</feature>
<proteinExistence type="predicted"/>
<dbReference type="PRINTS" id="PR00109">
    <property type="entry name" value="TYRKINASE"/>
</dbReference>
<dbReference type="InterPro" id="IPR011009">
    <property type="entry name" value="Kinase-like_dom_sf"/>
</dbReference>
<evidence type="ECO:0000256" key="1">
    <source>
        <dbReference type="ARBA" id="ARBA00022741"/>
    </source>
</evidence>
<dbReference type="PANTHER" id="PTHR24416:SF631">
    <property type="entry name" value="SERINE_THREONINE_TYROSINE KINASE 1"/>
    <property type="match status" value="1"/>
</dbReference>
<organism evidence="5 6">
    <name type="scientific">Nothobranchius furzeri</name>
    <name type="common">Turquoise killifish</name>
    <dbReference type="NCBI Taxonomy" id="105023"/>
    <lineage>
        <taxon>Eukaryota</taxon>
        <taxon>Metazoa</taxon>
        <taxon>Chordata</taxon>
        <taxon>Craniata</taxon>
        <taxon>Vertebrata</taxon>
        <taxon>Euteleostomi</taxon>
        <taxon>Actinopterygii</taxon>
        <taxon>Neopterygii</taxon>
        <taxon>Teleostei</taxon>
        <taxon>Neoteleostei</taxon>
        <taxon>Acanthomorphata</taxon>
        <taxon>Ovalentaria</taxon>
        <taxon>Atherinomorphae</taxon>
        <taxon>Cyprinodontiformes</taxon>
        <taxon>Nothobranchiidae</taxon>
        <taxon>Nothobranchius</taxon>
    </lineage>
</organism>
<dbReference type="AlphaFoldDB" id="A0A9D2XZN9"/>
<dbReference type="Proteomes" id="UP000822369">
    <property type="component" value="Chromosome 12"/>
</dbReference>
<evidence type="ECO:0000259" key="4">
    <source>
        <dbReference type="PROSITE" id="PS50011"/>
    </source>
</evidence>
<dbReference type="InterPro" id="IPR050122">
    <property type="entry name" value="RTK"/>
</dbReference>
<dbReference type="Gene3D" id="3.30.200.20">
    <property type="entry name" value="Phosphorylase Kinase, domain 1"/>
    <property type="match status" value="1"/>
</dbReference>